<dbReference type="Pfam" id="PF00034">
    <property type="entry name" value="Cytochrom_C"/>
    <property type="match status" value="1"/>
</dbReference>
<evidence type="ECO:0000256" key="3">
    <source>
        <dbReference type="ARBA" id="ARBA00023004"/>
    </source>
</evidence>
<proteinExistence type="predicted"/>
<keyword evidence="7" id="KW-1185">Reference proteome</keyword>
<dbReference type="Gene3D" id="1.10.760.10">
    <property type="entry name" value="Cytochrome c-like domain"/>
    <property type="match status" value="2"/>
</dbReference>
<dbReference type="PANTHER" id="PTHR33751:SF1">
    <property type="entry name" value="CBB3-TYPE CYTOCHROME C OXIDASE SUBUNIT FIXP"/>
    <property type="match status" value="1"/>
</dbReference>
<evidence type="ECO:0000313" key="7">
    <source>
        <dbReference type="Proteomes" id="UP000249842"/>
    </source>
</evidence>
<evidence type="ECO:0000259" key="5">
    <source>
        <dbReference type="PROSITE" id="PS51007"/>
    </source>
</evidence>
<keyword evidence="1 4" id="KW-0349">Heme</keyword>
<dbReference type="GO" id="GO:0020037">
    <property type="term" value="F:heme binding"/>
    <property type="evidence" value="ECO:0007669"/>
    <property type="project" value="InterPro"/>
</dbReference>
<dbReference type="AlphaFoldDB" id="A0A328AZA4"/>
<dbReference type="PANTHER" id="PTHR33751">
    <property type="entry name" value="CBB3-TYPE CYTOCHROME C OXIDASE SUBUNIT FIXP"/>
    <property type="match status" value="1"/>
</dbReference>
<dbReference type="InterPro" id="IPR009056">
    <property type="entry name" value="Cyt_c-like_dom"/>
</dbReference>
<dbReference type="EMBL" id="QFYP01000001">
    <property type="protein sequence ID" value="RAK60253.1"/>
    <property type="molecule type" value="Genomic_DNA"/>
</dbReference>
<feature type="domain" description="Cytochrome c" evidence="5">
    <location>
        <begin position="42"/>
        <end position="144"/>
    </location>
</feature>
<organism evidence="6 7">
    <name type="scientific">Phenylobacterium hankyongense</name>
    <dbReference type="NCBI Taxonomy" id="1813876"/>
    <lineage>
        <taxon>Bacteria</taxon>
        <taxon>Pseudomonadati</taxon>
        <taxon>Pseudomonadota</taxon>
        <taxon>Alphaproteobacteria</taxon>
        <taxon>Caulobacterales</taxon>
        <taxon>Caulobacteraceae</taxon>
        <taxon>Phenylobacterium</taxon>
    </lineage>
</organism>
<feature type="domain" description="Cytochrome c" evidence="5">
    <location>
        <begin position="151"/>
        <end position="235"/>
    </location>
</feature>
<dbReference type="InterPro" id="IPR050597">
    <property type="entry name" value="Cytochrome_c_Oxidase_Subunit"/>
</dbReference>
<sequence>MVIGLGVLAVALALFVRSAQREARLLRADPATAGADPQLMAFARPAGASIYRSRCASCHGAAGKGDPSRGVPNLTDTDWLYGGGEVAEIERVVEHGVRARDPKTQALAVMPAYASPVPAKSEAGLQPLSPADIRDMTEFLQYLGHHAEDPAAAARGSVVYHGRGGCYDCHAQDAQGDAAIGAPNLTDDVWLYGGGSRPSVFNSIAYGHAGICPAWATRLRPAAIRQVALYVYSLSHRRSSAHASR</sequence>
<evidence type="ECO:0000256" key="4">
    <source>
        <dbReference type="PROSITE-ProRule" id="PRU00433"/>
    </source>
</evidence>
<evidence type="ECO:0000256" key="2">
    <source>
        <dbReference type="ARBA" id="ARBA00022723"/>
    </source>
</evidence>
<dbReference type="GO" id="GO:0046872">
    <property type="term" value="F:metal ion binding"/>
    <property type="evidence" value="ECO:0007669"/>
    <property type="project" value="UniProtKB-KW"/>
</dbReference>
<name>A0A328AZA4_9CAUL</name>
<comment type="caution">
    <text evidence="6">The sequence shown here is derived from an EMBL/GenBank/DDBJ whole genome shotgun (WGS) entry which is preliminary data.</text>
</comment>
<reference evidence="7" key="1">
    <citation type="submission" date="2018-05" db="EMBL/GenBank/DDBJ databases">
        <authorList>
            <person name="Li X."/>
        </authorList>
    </citation>
    <scope>NUCLEOTIDE SEQUENCE [LARGE SCALE GENOMIC DNA]</scope>
    <source>
        <strain evidence="7">HKS-05</strain>
    </source>
</reference>
<protein>
    <submittedName>
        <fullName evidence="6">Cytochrome C</fullName>
    </submittedName>
</protein>
<accession>A0A328AZA4</accession>
<dbReference type="GO" id="GO:0009055">
    <property type="term" value="F:electron transfer activity"/>
    <property type="evidence" value="ECO:0007669"/>
    <property type="project" value="InterPro"/>
</dbReference>
<keyword evidence="2 4" id="KW-0479">Metal-binding</keyword>
<dbReference type="InterPro" id="IPR036909">
    <property type="entry name" value="Cyt_c-like_dom_sf"/>
</dbReference>
<evidence type="ECO:0000313" key="6">
    <source>
        <dbReference type="EMBL" id="RAK60253.1"/>
    </source>
</evidence>
<evidence type="ECO:0000256" key="1">
    <source>
        <dbReference type="ARBA" id="ARBA00022617"/>
    </source>
</evidence>
<dbReference type="PROSITE" id="PS51007">
    <property type="entry name" value="CYTC"/>
    <property type="match status" value="2"/>
</dbReference>
<dbReference type="SUPFAM" id="SSF46626">
    <property type="entry name" value="Cytochrome c"/>
    <property type="match status" value="2"/>
</dbReference>
<gene>
    <name evidence="6" type="ORF">DJ021_10775</name>
</gene>
<dbReference type="OrthoDB" id="9811281at2"/>
<dbReference type="Proteomes" id="UP000249842">
    <property type="component" value="Unassembled WGS sequence"/>
</dbReference>
<keyword evidence="3 4" id="KW-0408">Iron</keyword>